<keyword evidence="5" id="KW-1185">Reference proteome</keyword>
<gene>
    <name evidence="4" type="ORF">LV82_00226</name>
</gene>
<name>A0A2S5JLM0_9RHOB</name>
<dbReference type="PANTHER" id="PTHR43877">
    <property type="entry name" value="AMINOALKYLPHOSPHONATE N-ACETYLTRANSFERASE-RELATED-RELATED"/>
    <property type="match status" value="1"/>
</dbReference>
<dbReference type="CDD" id="cd04301">
    <property type="entry name" value="NAT_SF"/>
    <property type="match status" value="1"/>
</dbReference>
<dbReference type="EMBL" id="PRDS01000001">
    <property type="protein sequence ID" value="PPB82298.1"/>
    <property type="molecule type" value="Genomic_DNA"/>
</dbReference>
<dbReference type="Pfam" id="PF00583">
    <property type="entry name" value="Acetyltransf_1"/>
    <property type="match status" value="1"/>
</dbReference>
<sequence>MAPEIRRDDPRASDLCLLMTRHAEEMHADTPPESNHMLGADELAASGIDFFVMRVADRPVAMGAVKTLSGDHAEIKSMHVLREYRGQGLARLMLDHLIGHARRKGFRRLSLETGAQPGFAAARALYEGAGFVECPAFAPYRPDPNSVFLTMALHAPGGR</sequence>
<keyword evidence="2" id="KW-0012">Acyltransferase</keyword>
<evidence type="ECO:0000256" key="2">
    <source>
        <dbReference type="ARBA" id="ARBA00023315"/>
    </source>
</evidence>
<dbReference type="PANTHER" id="PTHR43877:SF5">
    <property type="entry name" value="BLL8307 PROTEIN"/>
    <property type="match status" value="1"/>
</dbReference>
<protein>
    <submittedName>
        <fullName evidence="4">Putative acetyltransferase</fullName>
    </submittedName>
</protein>
<feature type="domain" description="N-acetyltransferase" evidence="3">
    <location>
        <begin position="3"/>
        <end position="156"/>
    </location>
</feature>
<dbReference type="GO" id="GO:0016747">
    <property type="term" value="F:acyltransferase activity, transferring groups other than amino-acyl groups"/>
    <property type="evidence" value="ECO:0007669"/>
    <property type="project" value="InterPro"/>
</dbReference>
<dbReference type="RefSeq" id="WP_104068867.1">
    <property type="nucleotide sequence ID" value="NZ_PRDS01000001.1"/>
</dbReference>
<dbReference type="Proteomes" id="UP000239736">
    <property type="component" value="Unassembled WGS sequence"/>
</dbReference>
<dbReference type="Gene3D" id="3.40.630.30">
    <property type="match status" value="1"/>
</dbReference>
<evidence type="ECO:0000313" key="4">
    <source>
        <dbReference type="EMBL" id="PPB82298.1"/>
    </source>
</evidence>
<accession>A0A2S5JLM0</accession>
<proteinExistence type="predicted"/>
<dbReference type="PROSITE" id="PS51186">
    <property type="entry name" value="GNAT"/>
    <property type="match status" value="1"/>
</dbReference>
<reference evidence="4 5" key="1">
    <citation type="submission" date="2018-01" db="EMBL/GenBank/DDBJ databases">
        <title>Genomic Encyclopedia of Archaeal and Bacterial Type Strains, Phase II (KMG-II): from individual species to whole genera.</title>
        <authorList>
            <person name="Goeker M."/>
        </authorList>
    </citation>
    <scope>NUCLEOTIDE SEQUENCE [LARGE SCALE GENOMIC DNA]</scope>
    <source>
        <strain evidence="4 5">DSM 12048</strain>
    </source>
</reference>
<evidence type="ECO:0000259" key="3">
    <source>
        <dbReference type="PROSITE" id="PS51186"/>
    </source>
</evidence>
<dbReference type="InterPro" id="IPR016181">
    <property type="entry name" value="Acyl_CoA_acyltransferase"/>
</dbReference>
<keyword evidence="1 4" id="KW-0808">Transferase</keyword>
<organism evidence="4 5">
    <name type="scientific">Albidovulum inexpectatum</name>
    <dbReference type="NCBI Taxonomy" id="196587"/>
    <lineage>
        <taxon>Bacteria</taxon>
        <taxon>Pseudomonadati</taxon>
        <taxon>Pseudomonadota</taxon>
        <taxon>Alphaproteobacteria</taxon>
        <taxon>Rhodobacterales</taxon>
        <taxon>Paracoccaceae</taxon>
        <taxon>Albidovulum</taxon>
    </lineage>
</organism>
<dbReference type="OrthoDB" id="9803233at2"/>
<evidence type="ECO:0000313" key="5">
    <source>
        <dbReference type="Proteomes" id="UP000239736"/>
    </source>
</evidence>
<comment type="caution">
    <text evidence="4">The sequence shown here is derived from an EMBL/GenBank/DDBJ whole genome shotgun (WGS) entry which is preliminary data.</text>
</comment>
<dbReference type="AlphaFoldDB" id="A0A2S5JLM0"/>
<dbReference type="SUPFAM" id="SSF55729">
    <property type="entry name" value="Acyl-CoA N-acyltransferases (Nat)"/>
    <property type="match status" value="1"/>
</dbReference>
<dbReference type="InterPro" id="IPR000182">
    <property type="entry name" value="GNAT_dom"/>
</dbReference>
<dbReference type="InterPro" id="IPR050832">
    <property type="entry name" value="Bact_Acetyltransf"/>
</dbReference>
<evidence type="ECO:0000256" key="1">
    <source>
        <dbReference type="ARBA" id="ARBA00022679"/>
    </source>
</evidence>